<name>A0A1I7N615_9HYPH</name>
<evidence type="ECO:0000313" key="7">
    <source>
        <dbReference type="EMBL" id="SFV30081.1"/>
    </source>
</evidence>
<keyword evidence="5" id="KW-0472">Membrane</keyword>
<reference evidence="8" key="1">
    <citation type="submission" date="2016-10" db="EMBL/GenBank/DDBJ databases">
        <authorList>
            <person name="Varghese N."/>
            <person name="Submissions S."/>
        </authorList>
    </citation>
    <scope>NUCLEOTIDE SEQUENCE [LARGE SCALE GENOMIC DNA]</scope>
    <source>
        <strain evidence="8">DSM 1565</strain>
    </source>
</reference>
<keyword evidence="1 4" id="KW-0349">Heme</keyword>
<evidence type="ECO:0000313" key="8">
    <source>
        <dbReference type="Proteomes" id="UP000199423"/>
    </source>
</evidence>
<dbReference type="EMBL" id="FPCH01000001">
    <property type="protein sequence ID" value="SFV30081.1"/>
    <property type="molecule type" value="Genomic_DNA"/>
</dbReference>
<evidence type="ECO:0000256" key="1">
    <source>
        <dbReference type="ARBA" id="ARBA00022617"/>
    </source>
</evidence>
<protein>
    <submittedName>
        <fullName evidence="7">Cytochrome c, mono-and diheme variants</fullName>
    </submittedName>
</protein>
<dbReference type="Gene3D" id="1.10.760.10">
    <property type="entry name" value="Cytochrome c-like domain"/>
    <property type="match status" value="1"/>
</dbReference>
<keyword evidence="5" id="KW-1133">Transmembrane helix</keyword>
<evidence type="ECO:0000259" key="6">
    <source>
        <dbReference type="PROSITE" id="PS51007"/>
    </source>
</evidence>
<feature type="domain" description="Cytochrome c" evidence="6">
    <location>
        <begin position="41"/>
        <end position="149"/>
    </location>
</feature>
<dbReference type="SUPFAM" id="SSF46626">
    <property type="entry name" value="Cytochrome c"/>
    <property type="match status" value="1"/>
</dbReference>
<sequence length="151" mass="15529">MAAIAPAKAKRANAGIIIAALSILVATAFVTAVGAKTPAASEASLGQLLFAGHCAQCHGADGKGNGPIADVLKVAPSDLTTISKRSGGEFPAERIVETIRYGGNVTAHGTRDMPIWGKVFSVQGGSGKRGGAFSRRAVIQLKDYLESIQQR</sequence>
<dbReference type="GO" id="GO:0009055">
    <property type="term" value="F:electron transfer activity"/>
    <property type="evidence" value="ECO:0007669"/>
    <property type="project" value="InterPro"/>
</dbReference>
<keyword evidence="8" id="KW-1185">Reference proteome</keyword>
<dbReference type="AlphaFoldDB" id="A0A1I7N615"/>
<evidence type="ECO:0000256" key="4">
    <source>
        <dbReference type="PROSITE-ProRule" id="PRU00433"/>
    </source>
</evidence>
<dbReference type="RefSeq" id="WP_092865943.1">
    <property type="nucleotide sequence ID" value="NZ_FPCH01000001.1"/>
</dbReference>
<gene>
    <name evidence="7" type="ORF">SAMN04488557_1405</name>
</gene>
<dbReference type="GO" id="GO:0046872">
    <property type="term" value="F:metal ion binding"/>
    <property type="evidence" value="ECO:0007669"/>
    <property type="project" value="UniProtKB-KW"/>
</dbReference>
<dbReference type="Pfam" id="PF13442">
    <property type="entry name" value="Cytochrome_CBB3"/>
    <property type="match status" value="1"/>
</dbReference>
<dbReference type="InterPro" id="IPR009056">
    <property type="entry name" value="Cyt_c-like_dom"/>
</dbReference>
<dbReference type="OrthoDB" id="5514238at2"/>
<proteinExistence type="predicted"/>
<keyword evidence="2 4" id="KW-0479">Metal-binding</keyword>
<evidence type="ECO:0000256" key="5">
    <source>
        <dbReference type="SAM" id="Phobius"/>
    </source>
</evidence>
<accession>A0A1I7N615</accession>
<keyword evidence="3 4" id="KW-0408">Iron</keyword>
<evidence type="ECO:0000256" key="3">
    <source>
        <dbReference type="ARBA" id="ARBA00023004"/>
    </source>
</evidence>
<organism evidence="7 8">
    <name type="scientific">Hyphomicrobium facile</name>
    <dbReference type="NCBI Taxonomy" id="51670"/>
    <lineage>
        <taxon>Bacteria</taxon>
        <taxon>Pseudomonadati</taxon>
        <taxon>Pseudomonadota</taxon>
        <taxon>Alphaproteobacteria</taxon>
        <taxon>Hyphomicrobiales</taxon>
        <taxon>Hyphomicrobiaceae</taxon>
        <taxon>Hyphomicrobium</taxon>
    </lineage>
</organism>
<dbReference type="PROSITE" id="PS51007">
    <property type="entry name" value="CYTC"/>
    <property type="match status" value="1"/>
</dbReference>
<dbReference type="STRING" id="51670.SAMN04488557_1405"/>
<dbReference type="InterPro" id="IPR036909">
    <property type="entry name" value="Cyt_c-like_dom_sf"/>
</dbReference>
<dbReference type="Proteomes" id="UP000199423">
    <property type="component" value="Unassembled WGS sequence"/>
</dbReference>
<dbReference type="GO" id="GO:0020037">
    <property type="term" value="F:heme binding"/>
    <property type="evidence" value="ECO:0007669"/>
    <property type="project" value="InterPro"/>
</dbReference>
<keyword evidence="5" id="KW-0812">Transmembrane</keyword>
<feature type="transmembrane region" description="Helical" evidence="5">
    <location>
        <begin position="12"/>
        <end position="35"/>
    </location>
</feature>
<evidence type="ECO:0000256" key="2">
    <source>
        <dbReference type="ARBA" id="ARBA00022723"/>
    </source>
</evidence>